<feature type="chain" id="PRO_5009190283" description="Glycoside hydrolase family 42 N-terminal domain-containing protein" evidence="1">
    <location>
        <begin position="20"/>
        <end position="310"/>
    </location>
</feature>
<gene>
    <name evidence="2" type="ORF">VW23_003465</name>
</gene>
<reference evidence="2 3" key="1">
    <citation type="journal article" date="2015" name="Genome Announc.">
        <title>Genome Assemblies of Three Soil-Associated Devosia species: D. insulae, D. limi, and D. soli.</title>
        <authorList>
            <person name="Hassan Y.I."/>
            <person name="Lepp D."/>
            <person name="Zhou T."/>
        </authorList>
    </citation>
    <scope>NUCLEOTIDE SEQUENCE [LARGE SCALE GENOMIC DNA]</scope>
    <source>
        <strain evidence="2 3">DS-56</strain>
    </source>
</reference>
<keyword evidence="1" id="KW-0732">Signal</keyword>
<evidence type="ECO:0008006" key="4">
    <source>
        <dbReference type="Google" id="ProtNLM"/>
    </source>
</evidence>
<dbReference type="Gene3D" id="3.20.20.80">
    <property type="entry name" value="Glycosidases"/>
    <property type="match status" value="1"/>
</dbReference>
<comment type="caution">
    <text evidence="2">The sequence shown here is derived from an EMBL/GenBank/DDBJ whole genome shotgun (WGS) entry which is preliminary data.</text>
</comment>
<dbReference type="Proteomes" id="UP000095463">
    <property type="component" value="Unassembled WGS sequence"/>
</dbReference>
<protein>
    <recommendedName>
        <fullName evidence="4">Glycoside hydrolase family 42 N-terminal domain-containing protein</fullName>
    </recommendedName>
</protein>
<evidence type="ECO:0000256" key="1">
    <source>
        <dbReference type="SAM" id="SignalP"/>
    </source>
</evidence>
<dbReference type="SUPFAM" id="SSF51445">
    <property type="entry name" value="(Trans)glycosidases"/>
    <property type="match status" value="1"/>
</dbReference>
<proteinExistence type="predicted"/>
<evidence type="ECO:0000313" key="2">
    <source>
        <dbReference type="EMBL" id="OEO28718.1"/>
    </source>
</evidence>
<accession>A0A1E5XJF3</accession>
<sequence length="310" mass="34703">MTAATIFGLATAFAGNVQAADNFIYTGNGDLAALQAILERSDIAGAQVVYNWRALEPAQGEYDFSAIERDLEQTGRLNKKLFIQVQDRFFSPEARNIPDYVLEGAGGLVPQLDNPGEDKAQAYGWTTMQWNPAVRARYQALLKALAERFDGRVYGVNLPETAIDIDMKADKTGFSCDAYFDAELENLTIAREAFTSSKVIQYVNFWPCEWENDHNYMGRLFERAAASGIGLGGPDIVPYRKGQMKNSYPFFNQYKGKLEFVGMAVQEPTLTYKNDKTGKPFTKDEFTAFATDYLGVDAIFWSVESPWLKP</sequence>
<keyword evidence="3" id="KW-1185">Reference proteome</keyword>
<evidence type="ECO:0000313" key="3">
    <source>
        <dbReference type="Proteomes" id="UP000095463"/>
    </source>
</evidence>
<dbReference type="AlphaFoldDB" id="A0A1E5XJF3"/>
<dbReference type="InterPro" id="IPR017853">
    <property type="entry name" value="GH"/>
</dbReference>
<feature type="signal peptide" evidence="1">
    <location>
        <begin position="1"/>
        <end position="19"/>
    </location>
</feature>
<organism evidence="2 3">
    <name type="scientific">Devosia insulae DS-56</name>
    <dbReference type="NCBI Taxonomy" id="1116389"/>
    <lineage>
        <taxon>Bacteria</taxon>
        <taxon>Pseudomonadati</taxon>
        <taxon>Pseudomonadota</taxon>
        <taxon>Alphaproteobacteria</taxon>
        <taxon>Hyphomicrobiales</taxon>
        <taxon>Devosiaceae</taxon>
        <taxon>Devosia</taxon>
    </lineage>
</organism>
<name>A0A1E5XJF3_9HYPH</name>
<dbReference type="EMBL" id="LAJE02000362">
    <property type="protein sequence ID" value="OEO28718.1"/>
    <property type="molecule type" value="Genomic_DNA"/>
</dbReference>